<gene>
    <name evidence="1" type="ORF">ACG0Z3_04580</name>
</gene>
<reference evidence="1 2" key="1">
    <citation type="submission" date="2024-08" db="EMBL/GenBank/DDBJ databases">
        <authorList>
            <person name="Lu H."/>
        </authorList>
    </citation>
    <scope>NUCLEOTIDE SEQUENCE [LARGE SCALE GENOMIC DNA]</scope>
    <source>
        <strain evidence="1 2">LKC17W</strain>
    </source>
</reference>
<name>A0ABW7FGS8_9BURK</name>
<evidence type="ECO:0000313" key="2">
    <source>
        <dbReference type="Proteomes" id="UP001606301"/>
    </source>
</evidence>
<protein>
    <submittedName>
        <fullName evidence="1">BglII/BstYI family type II restriction endonuclease</fullName>
    </submittedName>
</protein>
<dbReference type="InterPro" id="IPR011338">
    <property type="entry name" value="BamHI/BglII/BstY"/>
</dbReference>
<dbReference type="InterPro" id="IPR011335">
    <property type="entry name" value="Restrct_endonuc-II-like"/>
</dbReference>
<sequence>MKIKNFVGNKSGLACLQQPKFEAGLIDITSACSIGASIGKTGDITKSITKTLRSLAGWNKTEWKDFHPFVQSLGNKKSFAIDAFHPGSGIAVEVELSNQTAFSHDLMKLDAAYKFNKCSLGVAVALSDSLRMSLSGKTVGYLTFGKACTWLQVVGETISVPLLVVELG</sequence>
<dbReference type="InterPro" id="IPR015278">
    <property type="entry name" value="BglII-like"/>
</dbReference>
<dbReference type="EMBL" id="JBIGHW010000002">
    <property type="protein sequence ID" value="MFG6439949.1"/>
    <property type="molecule type" value="Genomic_DNA"/>
</dbReference>
<keyword evidence="1" id="KW-0378">Hydrolase</keyword>
<dbReference type="Proteomes" id="UP001606301">
    <property type="component" value="Unassembled WGS sequence"/>
</dbReference>
<keyword evidence="1" id="KW-0255">Endonuclease</keyword>
<comment type="caution">
    <text evidence="1">The sequence shown here is derived from an EMBL/GenBank/DDBJ whole genome shotgun (WGS) entry which is preliminary data.</text>
</comment>
<dbReference type="SUPFAM" id="SSF52980">
    <property type="entry name" value="Restriction endonuclease-like"/>
    <property type="match status" value="1"/>
</dbReference>
<keyword evidence="2" id="KW-1185">Reference proteome</keyword>
<dbReference type="Pfam" id="PF09195">
    <property type="entry name" value="Endonuc-BglII"/>
    <property type="match status" value="1"/>
</dbReference>
<dbReference type="GO" id="GO:0004519">
    <property type="term" value="F:endonuclease activity"/>
    <property type="evidence" value="ECO:0007669"/>
    <property type="project" value="UniProtKB-KW"/>
</dbReference>
<dbReference type="Gene3D" id="3.40.91.20">
    <property type="match status" value="1"/>
</dbReference>
<dbReference type="RefSeq" id="WP_394395721.1">
    <property type="nucleotide sequence ID" value="NZ_JBIGHW010000002.1"/>
</dbReference>
<organism evidence="1 2">
    <name type="scientific">Pelomonas margarita</name>
    <dbReference type="NCBI Taxonomy" id="3299031"/>
    <lineage>
        <taxon>Bacteria</taxon>
        <taxon>Pseudomonadati</taxon>
        <taxon>Pseudomonadota</taxon>
        <taxon>Betaproteobacteria</taxon>
        <taxon>Burkholderiales</taxon>
        <taxon>Sphaerotilaceae</taxon>
        <taxon>Roseateles</taxon>
    </lineage>
</organism>
<evidence type="ECO:0000313" key="1">
    <source>
        <dbReference type="EMBL" id="MFG6439949.1"/>
    </source>
</evidence>
<proteinExistence type="predicted"/>
<keyword evidence="1" id="KW-0540">Nuclease</keyword>
<accession>A0ABW7FGS8</accession>